<sequence>MNFPLRCWLVLGLLPLVSVRAQWAQQTVVAPSAVSFDATISGGTTFVAYESAGNIYVTAKGYGEAGWSAASLLGAGTAPSITTGTGGLNVAYLVGNNVNVSANSGSGWSGADLGNINGSFQVQLRTDSSGAMYLLTNGSGTGGRGSLDLATNTGSGWGGGFTNLAYGWYDSGSGNYYHQGVLAASPHAAGYRLAYEINNWGGNASWSDKGITTSGFASNASAGASWNGFDMVLPDGGLFFNASGGLFGYLNGGNAYATVFDGTTWNGAVNLGAASGLSVNGADHSLVVFSSSGNLMQWDGTTTAAVSYLASPLAGTAPLLVDDGATAHLLYLDGGGQLTYLQAIPEPAGWAALCGLLAFGARMWRRRPDGSAPANRA</sequence>
<feature type="chain" id="PRO_5009105323" description="PEP-CTERM protein-sorting domain-containing protein" evidence="1">
    <location>
        <begin position="24"/>
        <end position="377"/>
    </location>
</feature>
<evidence type="ECO:0000256" key="1">
    <source>
        <dbReference type="SAM" id="SignalP"/>
    </source>
</evidence>
<evidence type="ECO:0000313" key="2">
    <source>
        <dbReference type="EMBL" id="AOS45565.1"/>
    </source>
</evidence>
<dbReference type="AlphaFoldDB" id="A0A1D8AXE2"/>
<evidence type="ECO:0008006" key="4">
    <source>
        <dbReference type="Google" id="ProtNLM"/>
    </source>
</evidence>
<dbReference type="Proteomes" id="UP000095228">
    <property type="component" value="Chromosome"/>
</dbReference>
<organism evidence="2 3">
    <name type="scientific">Lacunisphaera limnophila</name>
    <dbReference type="NCBI Taxonomy" id="1838286"/>
    <lineage>
        <taxon>Bacteria</taxon>
        <taxon>Pseudomonadati</taxon>
        <taxon>Verrucomicrobiota</taxon>
        <taxon>Opitutia</taxon>
        <taxon>Opitutales</taxon>
        <taxon>Opitutaceae</taxon>
        <taxon>Lacunisphaera</taxon>
    </lineage>
</organism>
<dbReference type="EMBL" id="CP016094">
    <property type="protein sequence ID" value="AOS45565.1"/>
    <property type="molecule type" value="Genomic_DNA"/>
</dbReference>
<evidence type="ECO:0000313" key="3">
    <source>
        <dbReference type="Proteomes" id="UP000095228"/>
    </source>
</evidence>
<feature type="signal peptide" evidence="1">
    <location>
        <begin position="1"/>
        <end position="23"/>
    </location>
</feature>
<keyword evidence="3" id="KW-1185">Reference proteome</keyword>
<name>A0A1D8AXE2_9BACT</name>
<dbReference type="RefSeq" id="WP_069962697.1">
    <property type="nucleotide sequence ID" value="NZ_CP016094.1"/>
</dbReference>
<gene>
    <name evidence="2" type="ORF">Verru16b_02648</name>
</gene>
<accession>A0A1D8AXE2</accession>
<reference evidence="2 3" key="1">
    <citation type="submission" date="2016-06" db="EMBL/GenBank/DDBJ databases">
        <title>Three novel species with peptidoglycan cell walls form the new genus Lacunisphaera gen. nov. in the family Opitutaceae of the verrucomicrobial subdivision 4.</title>
        <authorList>
            <person name="Rast P."/>
            <person name="Gloeckner I."/>
            <person name="Jogler M."/>
            <person name="Boedeker C."/>
            <person name="Jeske O."/>
            <person name="Wiegand S."/>
            <person name="Reinhardt R."/>
            <person name="Schumann P."/>
            <person name="Rohde M."/>
            <person name="Spring S."/>
            <person name="Gloeckner F.O."/>
            <person name="Jogler C."/>
        </authorList>
    </citation>
    <scope>NUCLEOTIDE SEQUENCE [LARGE SCALE GENOMIC DNA]</scope>
    <source>
        <strain evidence="2 3">IG16b</strain>
    </source>
</reference>
<protein>
    <recommendedName>
        <fullName evidence="4">PEP-CTERM protein-sorting domain-containing protein</fullName>
    </recommendedName>
</protein>
<proteinExistence type="predicted"/>
<keyword evidence="1" id="KW-0732">Signal</keyword>
<dbReference type="KEGG" id="obg:Verru16b_02648"/>